<protein>
    <recommendedName>
        <fullName evidence="1">Alpha-L-glutamate ligase-related protein ATP-grasp domain-containing protein</fullName>
    </recommendedName>
</protein>
<gene>
    <name evidence="2" type="ORF">CKO40_14140</name>
</gene>
<feature type="domain" description="Alpha-L-glutamate ligase-related protein ATP-grasp" evidence="1">
    <location>
        <begin position="80"/>
        <end position="343"/>
    </location>
</feature>
<accession>A0AAJ0XAB3</accession>
<name>A0AAJ0XAB3_9GAMM</name>
<dbReference type="InterPro" id="IPR039523">
    <property type="entry name" value="RimK-rel_E_lig_ATP-grasp"/>
</dbReference>
<comment type="caution">
    <text evidence="2">The sequence shown here is derived from an EMBL/GenBank/DDBJ whole genome shotgun (WGS) entry which is preliminary data.</text>
</comment>
<reference evidence="2" key="2">
    <citation type="journal article" date="2020" name="Microorganisms">
        <title>Osmotic Adaptation and Compatible Solute Biosynthesis of Phototrophic Bacteria as Revealed from Genome Analyses.</title>
        <authorList>
            <person name="Imhoff J.F."/>
            <person name="Rahn T."/>
            <person name="Kunzel S."/>
            <person name="Keller A."/>
            <person name="Neulinger S.C."/>
        </authorList>
    </citation>
    <scope>NUCLEOTIDE SEQUENCE</scope>
    <source>
        <strain evidence="2">DSM 11080</strain>
    </source>
</reference>
<dbReference type="Proteomes" id="UP001296776">
    <property type="component" value="Unassembled WGS sequence"/>
</dbReference>
<proteinExistence type="predicted"/>
<evidence type="ECO:0000259" key="1">
    <source>
        <dbReference type="Pfam" id="PF14397"/>
    </source>
</evidence>
<dbReference type="AlphaFoldDB" id="A0AAJ0XAB3"/>
<dbReference type="EMBL" id="NRSJ01000026">
    <property type="protein sequence ID" value="MBK1705664.1"/>
    <property type="molecule type" value="Genomic_DNA"/>
</dbReference>
<reference evidence="2" key="1">
    <citation type="submission" date="2017-08" db="EMBL/GenBank/DDBJ databases">
        <authorList>
            <person name="Imhoff J.F."/>
            <person name="Rahn T."/>
            <person name="Kuenzel S."/>
            <person name="Neulinger S.C."/>
        </authorList>
    </citation>
    <scope>NUCLEOTIDE SEQUENCE</scope>
    <source>
        <strain evidence="2">DSM 11080</strain>
    </source>
</reference>
<dbReference type="Pfam" id="PF14397">
    <property type="entry name" value="ATPgrasp_ST"/>
    <property type="match status" value="1"/>
</dbReference>
<evidence type="ECO:0000313" key="2">
    <source>
        <dbReference type="EMBL" id="MBK1705664.1"/>
    </source>
</evidence>
<keyword evidence="3" id="KW-1185">Reference proteome</keyword>
<sequence>MPIDHHASRLKKLRYIWFFSGVISRREGIPRVRQFIAILELYLYRRFGPLLYYEQQLWRNEFSKKDRLRCLTSEEYHDRIGQLNPPNYQSLANHKLVEKALLSLFRLPTADYLGYLHPTEGIDFHGRPLTSLSQLNLFLKEICPARLCMKRAEGVKGHGFIAASLEREDSKYVTRDVHNTSFARSLDEFLRDDVAPAMDDGLIIERYILQHPVLAAINPSSVNTLRVWVLQCGETVHVRGALLRMGRAGQVVDNTSQGGLLAPIDLSTGRLGRVKAGTLFPELLRHHPDTGVMVEGVTVPFWQECISLAKATIRAIPKLRFSGLDIAITESGPLIVETNPRPHGISARNFNAPMADLLDCERRSTSD</sequence>
<dbReference type="SUPFAM" id="SSF56059">
    <property type="entry name" value="Glutathione synthetase ATP-binding domain-like"/>
    <property type="match status" value="1"/>
</dbReference>
<organism evidence="2 3">
    <name type="scientific">Halochromatium glycolicum</name>
    <dbReference type="NCBI Taxonomy" id="85075"/>
    <lineage>
        <taxon>Bacteria</taxon>
        <taxon>Pseudomonadati</taxon>
        <taxon>Pseudomonadota</taxon>
        <taxon>Gammaproteobacteria</taxon>
        <taxon>Chromatiales</taxon>
        <taxon>Chromatiaceae</taxon>
        <taxon>Halochromatium</taxon>
    </lineage>
</organism>
<evidence type="ECO:0000313" key="3">
    <source>
        <dbReference type="Proteomes" id="UP001296776"/>
    </source>
</evidence>
<dbReference type="Gene3D" id="3.30.470.20">
    <property type="entry name" value="ATP-grasp fold, B domain"/>
    <property type="match status" value="1"/>
</dbReference>
<dbReference type="RefSeq" id="WP_200346884.1">
    <property type="nucleotide sequence ID" value="NZ_NRSJ01000026.1"/>
</dbReference>